<name>A0A7X0JT78_9GAMM</name>
<dbReference type="EMBL" id="JACHHT010000001">
    <property type="protein sequence ID" value="MBB6521273.1"/>
    <property type="molecule type" value="Genomic_DNA"/>
</dbReference>
<dbReference type="AlphaFoldDB" id="A0A7X0JT78"/>
<dbReference type="Proteomes" id="UP000528457">
    <property type="component" value="Unassembled WGS sequence"/>
</dbReference>
<evidence type="ECO:0000313" key="2">
    <source>
        <dbReference type="Proteomes" id="UP000528457"/>
    </source>
</evidence>
<evidence type="ECO:0000313" key="1">
    <source>
        <dbReference type="EMBL" id="MBB6521273.1"/>
    </source>
</evidence>
<protein>
    <submittedName>
        <fullName evidence="1">Uncharacterized protein</fullName>
    </submittedName>
</protein>
<comment type="caution">
    <text evidence="1">The sequence shown here is derived from an EMBL/GenBank/DDBJ whole genome shotgun (WGS) entry which is preliminary data.</text>
</comment>
<proteinExistence type="predicted"/>
<organism evidence="1 2">
    <name type="scientific">Pseudoteredinibacter isoporae</name>
    <dbReference type="NCBI Taxonomy" id="570281"/>
    <lineage>
        <taxon>Bacteria</taxon>
        <taxon>Pseudomonadati</taxon>
        <taxon>Pseudomonadota</taxon>
        <taxon>Gammaproteobacteria</taxon>
        <taxon>Cellvibrionales</taxon>
        <taxon>Cellvibrionaceae</taxon>
        <taxon>Pseudoteredinibacter</taxon>
    </lineage>
</organism>
<gene>
    <name evidence="1" type="ORF">HNR48_001551</name>
</gene>
<sequence length="149" mass="16800">MFAKSTFLIAKIESLDDSQNPAPDVNWEMMEERWQSSTWRSQSNQALEAQSTIIGITSSNWRMRVILELSNPPLSSVLNSCYGLTDNINNSDGMVVSDESYNRSVSTPLIHDSNRRFTRRIDNGTVNSGTQDDCTIKTGEQIEFVRSSK</sequence>
<dbReference type="RefSeq" id="WP_166848946.1">
    <property type="nucleotide sequence ID" value="NZ_JAAONY010000001.1"/>
</dbReference>
<keyword evidence="2" id="KW-1185">Reference proteome</keyword>
<accession>A0A7X0JT78</accession>
<reference evidence="1 2" key="1">
    <citation type="submission" date="2020-08" db="EMBL/GenBank/DDBJ databases">
        <title>Genomic Encyclopedia of Type Strains, Phase IV (KMG-IV): sequencing the most valuable type-strain genomes for metagenomic binning, comparative biology and taxonomic classification.</title>
        <authorList>
            <person name="Goeker M."/>
        </authorList>
    </citation>
    <scope>NUCLEOTIDE SEQUENCE [LARGE SCALE GENOMIC DNA]</scope>
    <source>
        <strain evidence="1 2">DSM 22368</strain>
    </source>
</reference>
<dbReference type="InParanoid" id="A0A7X0JT78"/>